<keyword evidence="10" id="KW-1185">Reference proteome</keyword>
<evidence type="ECO:0000256" key="3">
    <source>
        <dbReference type="ARBA" id="ARBA00022723"/>
    </source>
</evidence>
<evidence type="ECO:0000256" key="4">
    <source>
        <dbReference type="ARBA" id="ARBA00022801"/>
    </source>
</evidence>
<comment type="similarity">
    <text evidence="1">Belongs to the peptidase C40 family.</text>
</comment>
<gene>
    <name evidence="9" type="ORF">JLBYU16_73</name>
</gene>
<dbReference type="GO" id="GO:0008270">
    <property type="term" value="F:zinc ion binding"/>
    <property type="evidence" value="ECO:0007669"/>
    <property type="project" value="TreeGrafter"/>
</dbReference>
<evidence type="ECO:0000256" key="5">
    <source>
        <dbReference type="ARBA" id="ARBA00022807"/>
    </source>
</evidence>
<evidence type="ECO:0000313" key="9">
    <source>
        <dbReference type="EMBL" id="UGO54822.1"/>
    </source>
</evidence>
<keyword evidence="4" id="KW-0378">Hydrolase</keyword>
<dbReference type="Gene3D" id="3.40.140.10">
    <property type="entry name" value="Cytidine Deaminase, domain 2"/>
    <property type="match status" value="1"/>
</dbReference>
<dbReference type="InterPro" id="IPR038765">
    <property type="entry name" value="Papain-like_cys_pep_sf"/>
</dbReference>
<feature type="domain" description="NlpC/P60" evidence="8">
    <location>
        <begin position="106"/>
        <end position="246"/>
    </location>
</feature>
<evidence type="ECO:0000313" key="10">
    <source>
        <dbReference type="Proteomes" id="UP000827692"/>
    </source>
</evidence>
<dbReference type="EMBL" id="OK272471">
    <property type="protein sequence ID" value="UGO54822.1"/>
    <property type="molecule type" value="Genomic_DNA"/>
</dbReference>
<keyword evidence="3" id="KW-0479">Metal-binding</keyword>
<keyword evidence="7" id="KW-0482">Metalloprotease</keyword>
<evidence type="ECO:0000256" key="7">
    <source>
        <dbReference type="ARBA" id="ARBA00023049"/>
    </source>
</evidence>
<dbReference type="SUPFAM" id="SSF54001">
    <property type="entry name" value="Cysteine proteinases"/>
    <property type="match status" value="1"/>
</dbReference>
<dbReference type="PANTHER" id="PTHR34858">
    <property type="entry name" value="CYSO-CYSTEINE PEPTIDASE"/>
    <property type="match status" value="1"/>
</dbReference>
<accession>A0AAE8YW45</accession>
<dbReference type="InterPro" id="IPR000555">
    <property type="entry name" value="JAMM/MPN+_dom"/>
</dbReference>
<dbReference type="Gene3D" id="3.90.1720.10">
    <property type="entry name" value="endopeptidase domain like (from Nostoc punctiforme)"/>
    <property type="match status" value="1"/>
</dbReference>
<dbReference type="GO" id="GO:0008234">
    <property type="term" value="F:cysteine-type peptidase activity"/>
    <property type="evidence" value="ECO:0007669"/>
    <property type="project" value="UniProtKB-KW"/>
</dbReference>
<evidence type="ECO:0000259" key="8">
    <source>
        <dbReference type="PROSITE" id="PS51935"/>
    </source>
</evidence>
<dbReference type="InterPro" id="IPR028090">
    <property type="entry name" value="JAB_dom_prok"/>
</dbReference>
<protein>
    <submittedName>
        <fullName evidence="9">Minor tail protein</fullName>
    </submittedName>
</protein>
<dbReference type="InterPro" id="IPR000064">
    <property type="entry name" value="NLP_P60_dom"/>
</dbReference>
<sequence length="255" mass="29361">MRGGVTATEESIMISAKIKLEIMQHVKEEYPKEACGVITQKSRVQKYHRITNVHDDPENHFEMDAVEYAESLDKGELIAVVHSHCGDGASTIPSAHDSCMCDEMGVSWIIVSWPEGDMRIVEPQERPLIGRPWSLGSFDCWGLIMAWHKQHGVVLNDFRKPYEWWKSEYGENLYQDNYLKEGFVETNEPPKPGDMVIMQLSSPVWNHAGIYLGNNQLLHHAFGKLSRIDLYSGWYQEHTVKICRHKDLKYDIESN</sequence>
<dbReference type="GO" id="GO:0008235">
    <property type="term" value="F:metalloexopeptidase activity"/>
    <property type="evidence" value="ECO:0007669"/>
    <property type="project" value="TreeGrafter"/>
</dbReference>
<reference evidence="9 10" key="1">
    <citation type="submission" date="2021-09" db="EMBL/GenBank/DDBJ databases">
        <authorList>
            <person name="Lewis J.M."/>
            <person name="Brown D.E."/>
            <person name="Hales J.R."/>
            <person name="Hansen B.R."/>
            <person name="Janda K.E."/>
            <person name="Kotter D.B."/>
            <person name="McCleary W.R."/>
        </authorList>
    </citation>
    <scope>NUCLEOTIDE SEQUENCE [LARGE SCALE GENOMIC DNA]</scope>
</reference>
<dbReference type="CDD" id="cd08073">
    <property type="entry name" value="MPN_NLPC_P60"/>
    <property type="match status" value="1"/>
</dbReference>
<proteinExistence type="inferred from homology"/>
<evidence type="ECO:0000256" key="2">
    <source>
        <dbReference type="ARBA" id="ARBA00022670"/>
    </source>
</evidence>
<name>A0AAE8YW45_9CAUD</name>
<dbReference type="SUPFAM" id="SSF102712">
    <property type="entry name" value="JAB1/MPN domain"/>
    <property type="match status" value="1"/>
</dbReference>
<dbReference type="Pfam" id="PF14464">
    <property type="entry name" value="Prok-JAB"/>
    <property type="match status" value="1"/>
</dbReference>
<dbReference type="PROSITE" id="PS51935">
    <property type="entry name" value="NLPC_P60"/>
    <property type="match status" value="1"/>
</dbReference>
<dbReference type="InterPro" id="IPR051929">
    <property type="entry name" value="VirAsm_ModProt"/>
</dbReference>
<organism evidence="9 10">
    <name type="scientific">Escherichia phage JLBYU16</name>
    <dbReference type="NCBI Taxonomy" id="2894738"/>
    <lineage>
        <taxon>Viruses</taxon>
        <taxon>Duplodnaviria</taxon>
        <taxon>Heunggongvirae</taxon>
        <taxon>Uroviricota</taxon>
        <taxon>Caudoviricetes</taxon>
        <taxon>Drexlerviridae</taxon>
        <taxon>Tempevirinae</taxon>
        <taxon>Warwickvirus</taxon>
        <taxon>Warwickvirus JLBYU16</taxon>
    </lineage>
</organism>
<dbReference type="GO" id="GO:0001897">
    <property type="term" value="P:symbiont-mediated cytolysis of host cell"/>
    <property type="evidence" value="ECO:0007669"/>
    <property type="project" value="UniProtKB-ARBA"/>
</dbReference>
<keyword evidence="5" id="KW-0788">Thiol protease</keyword>
<dbReference type="SMART" id="SM00232">
    <property type="entry name" value="JAB_MPN"/>
    <property type="match status" value="1"/>
</dbReference>
<keyword evidence="2" id="KW-0645">Protease</keyword>
<dbReference type="PANTHER" id="PTHR34858:SF1">
    <property type="entry name" value="CYSO-CYSTEINE PEPTIDASE"/>
    <property type="match status" value="1"/>
</dbReference>
<evidence type="ECO:0000256" key="6">
    <source>
        <dbReference type="ARBA" id="ARBA00022833"/>
    </source>
</evidence>
<keyword evidence="6" id="KW-0862">Zinc</keyword>
<dbReference type="GO" id="GO:0006508">
    <property type="term" value="P:proteolysis"/>
    <property type="evidence" value="ECO:0007669"/>
    <property type="project" value="UniProtKB-KW"/>
</dbReference>
<evidence type="ECO:0000256" key="1">
    <source>
        <dbReference type="ARBA" id="ARBA00007074"/>
    </source>
</evidence>
<dbReference type="Pfam" id="PF00877">
    <property type="entry name" value="NLPC_P60"/>
    <property type="match status" value="1"/>
</dbReference>
<dbReference type="Proteomes" id="UP000827692">
    <property type="component" value="Segment"/>
</dbReference>